<keyword evidence="4" id="KW-0843">Virulence</keyword>
<dbReference type="GO" id="GO:0030435">
    <property type="term" value="P:sporulation resulting in formation of a cellular spore"/>
    <property type="evidence" value="ECO:0007669"/>
    <property type="project" value="UniProtKB-KW"/>
</dbReference>
<name>A0A0F6NYH4_BACTU</name>
<evidence type="ECO:0000259" key="8">
    <source>
        <dbReference type="Pfam" id="PF03945"/>
    </source>
</evidence>
<reference evidence="9" key="1">
    <citation type="journal article" date="2015" name="Ann. Microbiol.">
        <title>Diversity of insecticidal crystal protein genes of Bacillus thuringiensis isolated from soil and cloning of novel haplotypes of cry genes.</title>
        <authorList>
            <person name="Yu Z."/>
            <person name="Gong L."/>
            <person name="Li Q."/>
            <person name="Huang G."/>
            <person name="He L."/>
            <person name="Li P."/>
            <person name="Zheng A."/>
        </authorList>
    </citation>
    <scope>NUCLEOTIDE SEQUENCE</scope>
    <source>
        <strain evidence="9">BN15-6</strain>
    </source>
</reference>
<comment type="similarity">
    <text evidence="1">Belongs to the delta endotoxin family.</text>
</comment>
<evidence type="ECO:0000256" key="3">
    <source>
        <dbReference type="ARBA" id="ARBA00022969"/>
    </source>
</evidence>
<dbReference type="CDD" id="cd04085">
    <property type="entry name" value="delta_endotoxin_C"/>
    <property type="match status" value="1"/>
</dbReference>
<dbReference type="Gene3D" id="2.100.10.10">
    <property type="entry name" value="Pesticidal crystal protein, central domain"/>
    <property type="match status" value="1"/>
</dbReference>
<dbReference type="InterPro" id="IPR036399">
    <property type="entry name" value="Pest_cryst_cen_dom_sf"/>
</dbReference>
<dbReference type="Pfam" id="PF03945">
    <property type="entry name" value="Endotoxin_N"/>
    <property type="match status" value="1"/>
</dbReference>
<organism evidence="9">
    <name type="scientific">Bacillus thuringiensis</name>
    <dbReference type="NCBI Taxonomy" id="1428"/>
    <lineage>
        <taxon>Bacteria</taxon>
        <taxon>Bacillati</taxon>
        <taxon>Bacillota</taxon>
        <taxon>Bacilli</taxon>
        <taxon>Bacillales</taxon>
        <taxon>Bacillaceae</taxon>
        <taxon>Bacillus</taxon>
        <taxon>Bacillus cereus group</taxon>
    </lineage>
</organism>
<dbReference type="GO" id="GO:0005102">
    <property type="term" value="F:signaling receptor binding"/>
    <property type="evidence" value="ECO:0007669"/>
    <property type="project" value="InterPro"/>
</dbReference>
<proteinExistence type="inferred from homology"/>
<dbReference type="SUPFAM" id="SSF56849">
    <property type="entry name" value="delta-Endotoxin (insectocide), N-terminal domain"/>
    <property type="match status" value="1"/>
</dbReference>
<dbReference type="Pfam" id="PF03944">
    <property type="entry name" value="Endotoxin_C"/>
    <property type="match status" value="1"/>
</dbReference>
<evidence type="ECO:0000256" key="4">
    <source>
        <dbReference type="ARBA" id="ARBA00023026"/>
    </source>
</evidence>
<evidence type="ECO:0000259" key="7">
    <source>
        <dbReference type="Pfam" id="PF03944"/>
    </source>
</evidence>
<keyword evidence="3" id="KW-0749">Sporulation</keyword>
<evidence type="ECO:0000313" key="9">
    <source>
        <dbReference type="EMBL" id="AIW52618.1"/>
    </source>
</evidence>
<dbReference type="RefSeq" id="WP_050845578.1">
    <property type="nucleotide sequence ID" value="NZ_CP012101.1"/>
</dbReference>
<dbReference type="InterPro" id="IPR005638">
    <property type="entry name" value="Pest_crys_dom-III"/>
</dbReference>
<evidence type="ECO:0000259" key="6">
    <source>
        <dbReference type="Pfam" id="PF00555"/>
    </source>
</evidence>
<feature type="domain" description="Pesticidal crystal protein" evidence="6">
    <location>
        <begin position="309"/>
        <end position="516"/>
    </location>
</feature>
<dbReference type="EMBL" id="KJ740649">
    <property type="protein sequence ID" value="AIW52618.1"/>
    <property type="molecule type" value="Genomic_DNA"/>
</dbReference>
<dbReference type="GO" id="GO:0001907">
    <property type="term" value="P:symbiont-mediated killing of host cell"/>
    <property type="evidence" value="ECO:0007669"/>
    <property type="project" value="InterPro"/>
</dbReference>
<dbReference type="Gene3D" id="2.60.120.260">
    <property type="entry name" value="Galactose-binding domain-like"/>
    <property type="match status" value="1"/>
</dbReference>
<dbReference type="SUPFAM" id="SSF51096">
    <property type="entry name" value="delta-Endotoxin (insectocide), middle domain"/>
    <property type="match status" value="1"/>
</dbReference>
<dbReference type="SUPFAM" id="SSF49785">
    <property type="entry name" value="Galactose-binding domain-like"/>
    <property type="match status" value="1"/>
</dbReference>
<dbReference type="InterPro" id="IPR005639">
    <property type="entry name" value="Pest_crys_dom_I"/>
</dbReference>
<protein>
    <recommendedName>
        <fullName evidence="5">Crystaline entomocidal protoxin</fullName>
    </recommendedName>
</protein>
<dbReference type="PATRIC" id="fig|1428.317.peg.6339"/>
<evidence type="ECO:0000256" key="2">
    <source>
        <dbReference type="ARBA" id="ARBA00022656"/>
    </source>
</evidence>
<dbReference type="InterPro" id="IPR008979">
    <property type="entry name" value="Galactose-bd-like_sf"/>
</dbReference>
<dbReference type="InterPro" id="IPR001178">
    <property type="entry name" value="Pest_cryst_dom_II"/>
</dbReference>
<evidence type="ECO:0000256" key="5">
    <source>
        <dbReference type="ARBA" id="ARBA00029653"/>
    </source>
</evidence>
<keyword evidence="2" id="KW-0800">Toxin</keyword>
<dbReference type="Pfam" id="PF00555">
    <property type="entry name" value="Endotoxin_M"/>
    <property type="match status" value="1"/>
</dbReference>
<evidence type="ECO:0000256" key="1">
    <source>
        <dbReference type="ARBA" id="ARBA00007819"/>
    </source>
</evidence>
<dbReference type="Gene3D" id="1.20.190.10">
    <property type="entry name" value="Pesticidal crystal protein, N-terminal domain"/>
    <property type="match status" value="1"/>
</dbReference>
<accession>A0A0F6NYH4</accession>
<dbReference type="InterPro" id="IPR036716">
    <property type="entry name" value="Pest_crys_N_sf"/>
</dbReference>
<dbReference type="GO" id="GO:0090729">
    <property type="term" value="F:toxin activity"/>
    <property type="evidence" value="ECO:0007669"/>
    <property type="project" value="UniProtKB-KW"/>
</dbReference>
<dbReference type="AlphaFoldDB" id="A0A0F6NYH4"/>
<feature type="domain" description="Pesticidal crystal protein" evidence="8">
    <location>
        <begin position="137"/>
        <end position="301"/>
    </location>
</feature>
<feature type="domain" description="Pesticidal crystal protein" evidence="7">
    <location>
        <begin position="526"/>
        <end position="679"/>
    </location>
</feature>
<dbReference type="SMR" id="A0A0F6NYH4"/>
<sequence length="688" mass="77700">MNSYQNTNEYEILDASQKNSTMSNRYPRCPLANNPQVPLQNTSYKDWLNMCQTITPLCTPVETDSDYVAAFIGVLGSIFGAMPGPGAAVGLFLSSFSTIIPILWPNDTTPIWKEFTKQGLQLFRPELGRDAIEIIGNDVQAEYNALKTMMQDFETKFATWDLNRTRANAIAVTTEFNSVKNQIIRLQERFLIAAENRPAFLNLYAQTANIDLILYQRGAANGDKWLEDINNRSISPFSSKDYYQDLKLKIKNYTNYCAETYRNSLNILKNKSDIQWSIYNGYRRVATLGALDLVALFPNYDICIYPIQTQTELTRKVYMPSFYSERLPKGNIETWENSLTHPPSLFTWLKKLDPYTKSERFNPALEVASLCGLHAALSYTPQNGPEFAGPFQGILGTKTTPLISFDNQFVYKLFLTQYRHPNDCYSISGIPKITFYISDYYGNSRPNKEYSSNIQLSSVITSYMNGPQNASTSNNISIKQTKHILSDIKMIYTQIGGIYPSHDFGYSFAWTHTSVDPDNLIVPNRITQIPAVKAYSLTSPARVIAGPGHTGGDLVALLNNNLEAGRMQIQCKTGSFTGASRRYGLRMRYAANSQFTVNLSYVLSGTTYGTSFITESTFSRLNNIIPTDLKYEEFKYKEYSQIITMTLPANTIITISIQQAVASSNYQLIIDRIEFYPMDQDVVACTVN</sequence>